<evidence type="ECO:0000313" key="3">
    <source>
        <dbReference type="EMBL" id="GMI22427.1"/>
    </source>
</evidence>
<organism evidence="3 4">
    <name type="scientific">Tetraparma gracilis</name>
    <dbReference type="NCBI Taxonomy" id="2962635"/>
    <lineage>
        <taxon>Eukaryota</taxon>
        <taxon>Sar</taxon>
        <taxon>Stramenopiles</taxon>
        <taxon>Ochrophyta</taxon>
        <taxon>Bolidophyceae</taxon>
        <taxon>Parmales</taxon>
        <taxon>Triparmaceae</taxon>
        <taxon>Tetraparma</taxon>
    </lineage>
</organism>
<proteinExistence type="inferred from homology"/>
<dbReference type="Gene3D" id="1.10.8.10">
    <property type="entry name" value="DNA helicase RuvA subunit, C-terminal domain"/>
    <property type="match status" value="1"/>
</dbReference>
<dbReference type="SMART" id="SM01174">
    <property type="entry name" value="DUF4205"/>
    <property type="match status" value="1"/>
</dbReference>
<dbReference type="PANTHER" id="PTHR12473:SF8">
    <property type="entry name" value="UBIQUITIN CARBOXYL-TERMINAL HYDROLASE MINDY-4-RELATED"/>
    <property type="match status" value="1"/>
</dbReference>
<reference evidence="3 4" key="1">
    <citation type="journal article" date="2023" name="Commun. Biol.">
        <title>Genome analysis of Parmales, the sister group of diatoms, reveals the evolutionary specialization of diatoms from phago-mixotrophs to photoautotrophs.</title>
        <authorList>
            <person name="Ban H."/>
            <person name="Sato S."/>
            <person name="Yoshikawa S."/>
            <person name="Yamada K."/>
            <person name="Nakamura Y."/>
            <person name="Ichinomiya M."/>
            <person name="Sato N."/>
            <person name="Blanc-Mathieu R."/>
            <person name="Endo H."/>
            <person name="Kuwata A."/>
            <person name="Ogata H."/>
        </authorList>
    </citation>
    <scope>NUCLEOTIDE SEQUENCE [LARGE SCALE GENOMIC DNA]</scope>
</reference>
<keyword evidence="4" id="KW-1185">Reference proteome</keyword>
<dbReference type="InterPro" id="IPR039785">
    <property type="entry name" value="MINY3/4"/>
</dbReference>
<protein>
    <recommendedName>
        <fullName evidence="2">Deubiquitinating enzyme MINDY-3/4 conserved domain-containing protein</fullName>
    </recommendedName>
</protein>
<dbReference type="PANTHER" id="PTHR12473">
    <property type="entry name" value="UBIQUITIN CARBOXYL-TERMINAL HYDROLASE MINDY-4-RELATED"/>
    <property type="match status" value="1"/>
</dbReference>
<accession>A0ABQ6MA07</accession>
<comment type="caution">
    <text evidence="3">The sequence shown here is derived from an EMBL/GenBank/DDBJ whole genome shotgun (WGS) entry which is preliminary data.</text>
</comment>
<feature type="domain" description="Deubiquitinating enzyme MINDY-3/4 conserved" evidence="2">
    <location>
        <begin position="64"/>
        <end position="331"/>
    </location>
</feature>
<sequence length="506" mass="53744">MSASDLQAVIGTDLETAQMYMEMSGGDLETAVSLFFSMSADTGAPPPSTAPPPPPSGCVLPLALQFLFGAALSSSALPESWTAQALSFTDPRFSYGIAQDKNGPCGVLAALNSIFVTKLSAYQPGVSASPGPDVVHTILRDVVLKCRKSAEDEAMLVVFEGDDVSKYSVVAFPEAYNAEGACDFSSPLGLMKLLLSLVETRGVEQVKAESATFGDTSQPMVSGPFSLCGTELINLILLGSADGNVAAYASVGGGKVPAREDVEVGILTNEEEGVPVADHFKAPKNNVWVVHGGDHFTMLFEGAGGSMFLYNGLQPNRALHSLTMIAGDWGSPAPVAPAEHTPTQYRMEVGCVESIVQAHPDDKKENPTAWRRRRFELCLVNEDMVRVDKATAERPEGVAKGDSYDLGAAPVVASRWRCVSCYKDRFTTYCFGENPPGNAVCKFCGTPAGGNHTIWRTYGELGAGTKARIDRGESKLLQVLRTRWRGCDIAVGGKEIGSEEGVVVAI</sequence>
<gene>
    <name evidence="3" type="ORF">TeGR_g13341</name>
</gene>
<evidence type="ECO:0000313" key="4">
    <source>
        <dbReference type="Proteomes" id="UP001165060"/>
    </source>
</evidence>
<evidence type="ECO:0000256" key="1">
    <source>
        <dbReference type="ARBA" id="ARBA00011074"/>
    </source>
</evidence>
<dbReference type="EMBL" id="BRYB01001289">
    <property type="protein sequence ID" value="GMI22427.1"/>
    <property type="molecule type" value="Genomic_DNA"/>
</dbReference>
<dbReference type="Pfam" id="PF13898">
    <property type="entry name" value="MINDY-3_4_CD"/>
    <property type="match status" value="2"/>
</dbReference>
<dbReference type="InterPro" id="IPR025257">
    <property type="entry name" value="MINDY-3/4_CD"/>
</dbReference>
<name>A0ABQ6MA07_9STRA</name>
<dbReference type="Proteomes" id="UP001165060">
    <property type="component" value="Unassembled WGS sequence"/>
</dbReference>
<dbReference type="Pfam" id="PF14555">
    <property type="entry name" value="UBA_4"/>
    <property type="match status" value="1"/>
</dbReference>
<evidence type="ECO:0000259" key="2">
    <source>
        <dbReference type="SMART" id="SM01174"/>
    </source>
</evidence>
<comment type="similarity">
    <text evidence="1">Belongs to the MINDY deubiquitinase family. FAM188 subfamily.</text>
</comment>